<organism evidence="1 2">
    <name type="scientific">Amantichitinum ursilacus</name>
    <dbReference type="NCBI Taxonomy" id="857265"/>
    <lineage>
        <taxon>Bacteria</taxon>
        <taxon>Pseudomonadati</taxon>
        <taxon>Pseudomonadota</taxon>
        <taxon>Betaproteobacteria</taxon>
        <taxon>Neisseriales</taxon>
        <taxon>Chitinibacteraceae</taxon>
        <taxon>Amantichitinum</taxon>
    </lineage>
</organism>
<dbReference type="EMBL" id="LAQT01000010">
    <property type="protein sequence ID" value="KPC52286.1"/>
    <property type="molecule type" value="Genomic_DNA"/>
</dbReference>
<keyword evidence="2" id="KW-1185">Reference proteome</keyword>
<evidence type="ECO:0000313" key="1">
    <source>
        <dbReference type="EMBL" id="KPC52286.1"/>
    </source>
</evidence>
<proteinExistence type="predicted"/>
<accession>A0A0N0XK28</accession>
<comment type="caution">
    <text evidence="1">The sequence shown here is derived from an EMBL/GenBank/DDBJ whole genome shotgun (WGS) entry which is preliminary data.</text>
</comment>
<gene>
    <name evidence="1" type="ORF">WG78_14545</name>
</gene>
<dbReference type="AlphaFoldDB" id="A0A0N0XK28"/>
<evidence type="ECO:0000313" key="2">
    <source>
        <dbReference type="Proteomes" id="UP000037939"/>
    </source>
</evidence>
<protein>
    <submittedName>
        <fullName evidence="1">Uncharacterized protein</fullName>
    </submittedName>
</protein>
<sequence length="62" mass="7017">MLLQCKLYYSANAHVKDPFNDVVRLDAIQKIFVHMFGNRHESALCDPGCARRCRTGLCDAGF</sequence>
<name>A0A0N0XK28_9NEIS</name>
<reference evidence="1 2" key="1">
    <citation type="submission" date="2015-07" db="EMBL/GenBank/DDBJ databases">
        <title>Draft genome sequence of the Amantichitinum ursilacus IGB-41, a new chitin-degrading bacterium.</title>
        <authorList>
            <person name="Kirstahler P."/>
            <person name="Guenther M."/>
            <person name="Grumaz C."/>
            <person name="Rupp S."/>
            <person name="Zibek S."/>
            <person name="Sohn K."/>
        </authorList>
    </citation>
    <scope>NUCLEOTIDE SEQUENCE [LARGE SCALE GENOMIC DNA]</scope>
    <source>
        <strain evidence="1 2">IGB-41</strain>
    </source>
</reference>
<dbReference type="Proteomes" id="UP000037939">
    <property type="component" value="Unassembled WGS sequence"/>
</dbReference>